<evidence type="ECO:0000313" key="3">
    <source>
        <dbReference type="Proteomes" id="UP001210211"/>
    </source>
</evidence>
<organism evidence="2 3">
    <name type="scientific">Rhynchospora tenuis</name>
    <dbReference type="NCBI Taxonomy" id="198213"/>
    <lineage>
        <taxon>Eukaryota</taxon>
        <taxon>Viridiplantae</taxon>
        <taxon>Streptophyta</taxon>
        <taxon>Embryophyta</taxon>
        <taxon>Tracheophyta</taxon>
        <taxon>Spermatophyta</taxon>
        <taxon>Magnoliopsida</taxon>
        <taxon>Liliopsida</taxon>
        <taxon>Poales</taxon>
        <taxon>Cyperaceae</taxon>
        <taxon>Cyperoideae</taxon>
        <taxon>Rhynchosporeae</taxon>
        <taxon>Rhynchospora</taxon>
    </lineage>
</organism>
<dbReference type="EMBL" id="JAMRDG010000002">
    <property type="protein sequence ID" value="KAJ3689116.1"/>
    <property type="molecule type" value="Genomic_DNA"/>
</dbReference>
<gene>
    <name evidence="2" type="ORF">LUZ61_018280</name>
</gene>
<dbReference type="PANTHER" id="PTHR32246">
    <property type="entry name" value="INGRESSION PROTEIN FIC1"/>
    <property type="match status" value="1"/>
</dbReference>
<evidence type="ECO:0000313" key="2">
    <source>
        <dbReference type="EMBL" id="KAJ3689116.1"/>
    </source>
</evidence>
<dbReference type="PANTHER" id="PTHR32246:SF20">
    <property type="entry name" value="CALCIUM-DEPENDENT LIPID-BINDING (CALB DOMAIN) FAMILY PROTEIN"/>
    <property type="match status" value="1"/>
</dbReference>
<dbReference type="Proteomes" id="UP001210211">
    <property type="component" value="Unassembled WGS sequence"/>
</dbReference>
<dbReference type="PROSITE" id="PS50004">
    <property type="entry name" value="C2"/>
    <property type="match status" value="1"/>
</dbReference>
<name>A0AAD6ELU6_9POAL</name>
<dbReference type="SUPFAM" id="SSF49562">
    <property type="entry name" value="C2 domain (Calcium/lipid-binding domain, CaLB)"/>
    <property type="match status" value="1"/>
</dbReference>
<dbReference type="SMART" id="SM00239">
    <property type="entry name" value="C2"/>
    <property type="match status" value="1"/>
</dbReference>
<accession>A0AAD6ELU6</accession>
<dbReference type="Pfam" id="PF00168">
    <property type="entry name" value="C2"/>
    <property type="match status" value="1"/>
</dbReference>
<dbReference type="InterPro" id="IPR035892">
    <property type="entry name" value="C2_domain_sf"/>
</dbReference>
<dbReference type="Gene3D" id="2.60.40.150">
    <property type="entry name" value="C2 domain"/>
    <property type="match status" value="1"/>
</dbReference>
<reference evidence="2 3" key="1">
    <citation type="journal article" date="2022" name="Cell">
        <title>Repeat-based holocentromeres influence genome architecture and karyotype evolution.</title>
        <authorList>
            <person name="Hofstatter P.G."/>
            <person name="Thangavel G."/>
            <person name="Lux T."/>
            <person name="Neumann P."/>
            <person name="Vondrak T."/>
            <person name="Novak P."/>
            <person name="Zhang M."/>
            <person name="Costa L."/>
            <person name="Castellani M."/>
            <person name="Scott A."/>
            <person name="Toegelov H."/>
            <person name="Fuchs J."/>
            <person name="Mata-Sucre Y."/>
            <person name="Dias Y."/>
            <person name="Vanzela A.L.L."/>
            <person name="Huettel B."/>
            <person name="Almeida C.C.S."/>
            <person name="Simkova H."/>
            <person name="Souza G."/>
            <person name="Pedrosa-Harand A."/>
            <person name="Macas J."/>
            <person name="Mayer K.F.X."/>
            <person name="Houben A."/>
            <person name="Marques A."/>
        </authorList>
    </citation>
    <scope>NUCLEOTIDE SEQUENCE [LARGE SCALE GENOMIC DNA]</scope>
    <source>
        <strain evidence="2">RhyTen1mFocal</strain>
    </source>
</reference>
<dbReference type="InterPro" id="IPR044750">
    <property type="entry name" value="C2_SRC2/BAP"/>
</dbReference>
<feature type="domain" description="C2" evidence="1">
    <location>
        <begin position="1"/>
        <end position="110"/>
    </location>
</feature>
<dbReference type="CDD" id="cd04051">
    <property type="entry name" value="C2_SRC2_like"/>
    <property type="match status" value="1"/>
</dbReference>
<dbReference type="AlphaFoldDB" id="A0AAD6ELU6"/>
<evidence type="ECO:0000259" key="1">
    <source>
        <dbReference type="PROSITE" id="PS50004"/>
    </source>
</evidence>
<dbReference type="InterPro" id="IPR000008">
    <property type="entry name" value="C2_dom"/>
</dbReference>
<keyword evidence="3" id="KW-1185">Reference proteome</keyword>
<comment type="caution">
    <text evidence="2">The sequence shown here is derived from an EMBL/GenBank/DDBJ whole genome shotgun (WGS) entry which is preliminary data.</text>
</comment>
<protein>
    <recommendedName>
        <fullName evidence="1">C2 domain-containing protein</fullName>
    </recommendedName>
</protein>
<proteinExistence type="predicted"/>
<sequence length="227" mass="24576">MQVEITIVSGRFLKNVNWQHGTLKPYAVLWIDAGPKCTSKVDTVHDEDPIWDEKISITLPPTSRPDTAVLYMDIVHANPLPGTKPLVGSAQLPLRDILNEARSGKVPRSLKLKRPSGRPHGKLEVKIGVNEHPMNYGQVGPQGQPAYYGYGGPPPQQHQYPYGAPAAPPAGYPSAHGYGAPRPPVPVHEGPRALTAQKSNRGMDANTKLAVGVATKLFGETFKSVFN</sequence>
<dbReference type="GO" id="GO:0006952">
    <property type="term" value="P:defense response"/>
    <property type="evidence" value="ECO:0007669"/>
    <property type="project" value="InterPro"/>
</dbReference>